<proteinExistence type="inferred from homology"/>
<keyword evidence="5" id="KW-1185">Reference proteome</keyword>
<feature type="domain" description="Glycosyl transferase CAP10" evidence="3">
    <location>
        <begin position="11"/>
        <end position="192"/>
    </location>
</feature>
<organism evidence="4 5">
    <name type="scientific">Prorocentrum cordatum</name>
    <dbReference type="NCBI Taxonomy" id="2364126"/>
    <lineage>
        <taxon>Eukaryota</taxon>
        <taxon>Sar</taxon>
        <taxon>Alveolata</taxon>
        <taxon>Dinophyceae</taxon>
        <taxon>Prorocentrales</taxon>
        <taxon>Prorocentraceae</taxon>
        <taxon>Prorocentrum</taxon>
    </lineage>
</organism>
<evidence type="ECO:0000256" key="2">
    <source>
        <dbReference type="ARBA" id="ARBA00022679"/>
    </source>
</evidence>
<dbReference type="PANTHER" id="PTHR12203:SF35">
    <property type="entry name" value="PROTEIN O-GLUCOSYLTRANSFERASE 1"/>
    <property type="match status" value="1"/>
</dbReference>
<evidence type="ECO:0000259" key="3">
    <source>
        <dbReference type="Pfam" id="PF05686"/>
    </source>
</evidence>
<dbReference type="EMBL" id="CAUYUJ010012614">
    <property type="protein sequence ID" value="CAK0834290.1"/>
    <property type="molecule type" value="Genomic_DNA"/>
</dbReference>
<dbReference type="Proteomes" id="UP001189429">
    <property type="component" value="Unassembled WGS sequence"/>
</dbReference>
<accession>A0ABN9SQT4</accession>
<protein>
    <recommendedName>
        <fullName evidence="3">Glycosyl transferase CAP10 domain-containing protein</fullName>
    </recommendedName>
</protein>
<reference evidence="4" key="1">
    <citation type="submission" date="2023-10" db="EMBL/GenBank/DDBJ databases">
        <authorList>
            <person name="Chen Y."/>
            <person name="Shah S."/>
            <person name="Dougan E. K."/>
            <person name="Thang M."/>
            <person name="Chan C."/>
        </authorList>
    </citation>
    <scope>NUCLEOTIDE SEQUENCE [LARGE SCALE GENOMIC DNA]</scope>
</reference>
<dbReference type="InterPro" id="IPR006598">
    <property type="entry name" value="CAP10"/>
</dbReference>
<comment type="caution">
    <text evidence="4">The sequence shown here is derived from an EMBL/GenBank/DDBJ whole genome shotgun (WGS) entry which is preliminary data.</text>
</comment>
<dbReference type="Pfam" id="PF05686">
    <property type="entry name" value="Glyco_transf_90"/>
    <property type="match status" value="1"/>
</dbReference>
<name>A0ABN9SQT4_9DINO</name>
<dbReference type="InterPro" id="IPR051091">
    <property type="entry name" value="O-Glucosyltr/Glycosyltrsf_90"/>
</dbReference>
<comment type="similarity">
    <text evidence="1">Belongs to the glycosyltransferase 90 family.</text>
</comment>
<evidence type="ECO:0000256" key="1">
    <source>
        <dbReference type="ARBA" id="ARBA00010118"/>
    </source>
</evidence>
<sequence length="219" mass="23793">MEFEVPSVDSPWDQKVPRLVFRGSPGGSRLAFMDQALRGAPRRSVAVDLRAYDWGGRRERIAREVPALGNDSLWGGSLTVAEQLQSRYVLDMDGGGGPSDRLLWVSLSGSVPVVVPSESESWMGALARPFDVVPVRGDASDLAERLAWLRGHDAEARRIARASRALALRALRFEHALHWVYRLLAGLAAVLHSLVAAQLFSSPLVAVPLVSHGVATNVD</sequence>
<evidence type="ECO:0000313" key="5">
    <source>
        <dbReference type="Proteomes" id="UP001189429"/>
    </source>
</evidence>
<dbReference type="PANTHER" id="PTHR12203">
    <property type="entry name" value="KDEL LYS-ASP-GLU-LEU CONTAINING - RELATED"/>
    <property type="match status" value="1"/>
</dbReference>
<keyword evidence="2" id="KW-0808">Transferase</keyword>
<gene>
    <name evidence="4" type="ORF">PCOR1329_LOCUS31754</name>
</gene>
<evidence type="ECO:0000313" key="4">
    <source>
        <dbReference type="EMBL" id="CAK0834290.1"/>
    </source>
</evidence>